<dbReference type="EMBL" id="JAMXLR010000092">
    <property type="protein sequence ID" value="MCO6047384.1"/>
    <property type="molecule type" value="Genomic_DNA"/>
</dbReference>
<feature type="domain" description="DUF7691" evidence="2">
    <location>
        <begin position="1"/>
        <end position="189"/>
    </location>
</feature>
<evidence type="ECO:0000313" key="3">
    <source>
        <dbReference type="EMBL" id="MCO6047384.1"/>
    </source>
</evidence>
<dbReference type="InterPro" id="IPR056108">
    <property type="entry name" value="DUF7691"/>
</dbReference>
<comment type="caution">
    <text evidence="3">The sequence shown here is derived from an EMBL/GenBank/DDBJ whole genome shotgun (WGS) entry which is preliminary data.</text>
</comment>
<dbReference type="Proteomes" id="UP001155241">
    <property type="component" value="Unassembled WGS sequence"/>
</dbReference>
<dbReference type="RefSeq" id="WP_252855495.1">
    <property type="nucleotide sequence ID" value="NZ_JAMXLR010000092.1"/>
</dbReference>
<evidence type="ECO:0000259" key="2">
    <source>
        <dbReference type="Pfam" id="PF24740"/>
    </source>
</evidence>
<evidence type="ECO:0000256" key="1">
    <source>
        <dbReference type="SAM" id="Coils"/>
    </source>
</evidence>
<protein>
    <recommendedName>
        <fullName evidence="2">DUF7691 domain-containing protein</fullName>
    </recommendedName>
</protein>
<evidence type="ECO:0000313" key="4">
    <source>
        <dbReference type="Proteomes" id="UP001155241"/>
    </source>
</evidence>
<gene>
    <name evidence="3" type="ORF">NG895_26070</name>
</gene>
<feature type="coiled-coil region" evidence="1">
    <location>
        <begin position="36"/>
        <end position="68"/>
    </location>
</feature>
<accession>A0A9X2JKT9</accession>
<organism evidence="3 4">
    <name type="scientific">Aeoliella straminimaris</name>
    <dbReference type="NCBI Taxonomy" id="2954799"/>
    <lineage>
        <taxon>Bacteria</taxon>
        <taxon>Pseudomonadati</taxon>
        <taxon>Planctomycetota</taxon>
        <taxon>Planctomycetia</taxon>
        <taxon>Pirellulales</taxon>
        <taxon>Lacipirellulaceae</taxon>
        <taxon>Aeoliella</taxon>
    </lineage>
</organism>
<proteinExistence type="predicted"/>
<sequence length="201" mass="22713">MSTRTQLYAVSSIEPIRAAIGSNDNELVEAIVTKERETLQEDYDEDEQDELEEELEEFREMVEEMILGTPPKNEPGCWALLFEHLASHLKLDPAELPLDDWKHSHVWESYRGLVDDHVSKPSKASLRHLDDGRPLKGRGIDYDGCVFGWLSAEEAAELCESISQLDSSVIKEDDLRDFHTELVESLSQAKSKGAAVWMGAQ</sequence>
<name>A0A9X2JKT9_9BACT</name>
<keyword evidence="1" id="KW-0175">Coiled coil</keyword>
<dbReference type="AlphaFoldDB" id="A0A9X2JKT9"/>
<keyword evidence="4" id="KW-1185">Reference proteome</keyword>
<dbReference type="Pfam" id="PF24740">
    <property type="entry name" value="DUF7691"/>
    <property type="match status" value="1"/>
</dbReference>
<reference evidence="3" key="1">
    <citation type="submission" date="2022-06" db="EMBL/GenBank/DDBJ databases">
        <title>Aeoliella straminimaris, a novel planctomycete from sediments.</title>
        <authorList>
            <person name="Vitorino I.R."/>
            <person name="Lage O.M."/>
        </authorList>
    </citation>
    <scope>NUCLEOTIDE SEQUENCE</scope>
    <source>
        <strain evidence="3">ICT_H6.2</strain>
    </source>
</reference>